<evidence type="ECO:0000256" key="2">
    <source>
        <dbReference type="ARBA" id="ARBA00005587"/>
    </source>
</evidence>
<organism evidence="7 8">
    <name type="scientific">Petrocella atlantisensis</name>
    <dbReference type="NCBI Taxonomy" id="2173034"/>
    <lineage>
        <taxon>Bacteria</taxon>
        <taxon>Bacillati</taxon>
        <taxon>Bacillota</taxon>
        <taxon>Clostridia</taxon>
        <taxon>Lachnospirales</taxon>
        <taxon>Vallitaleaceae</taxon>
        <taxon>Petrocella</taxon>
    </lineage>
</organism>
<keyword evidence="3 6" id="KW-0812">Transmembrane</keyword>
<feature type="transmembrane region" description="Helical" evidence="6">
    <location>
        <begin position="106"/>
        <end position="125"/>
    </location>
</feature>
<name>A0A3P7NZW9_9FIRM</name>
<feature type="transmembrane region" description="Helical" evidence="6">
    <location>
        <begin position="38"/>
        <end position="55"/>
    </location>
</feature>
<dbReference type="InterPro" id="IPR000791">
    <property type="entry name" value="Gpr1/Fun34/SatP-like"/>
</dbReference>
<evidence type="ECO:0000256" key="1">
    <source>
        <dbReference type="ARBA" id="ARBA00004141"/>
    </source>
</evidence>
<dbReference type="KEGG" id="cbar:PATL70BA_2799"/>
<dbReference type="EMBL" id="LR130778">
    <property type="protein sequence ID" value="VDN48704.1"/>
    <property type="molecule type" value="Genomic_DNA"/>
</dbReference>
<keyword evidence="8" id="KW-1185">Reference proteome</keyword>
<dbReference type="OrthoDB" id="9787939at2"/>
<dbReference type="RefSeq" id="WP_125137799.1">
    <property type="nucleotide sequence ID" value="NZ_LR130778.1"/>
</dbReference>
<feature type="transmembrane region" description="Helical" evidence="6">
    <location>
        <begin position="159"/>
        <end position="181"/>
    </location>
</feature>
<dbReference type="PANTHER" id="PTHR30178">
    <property type="entry name" value="INNER MEMBRANE PROTEIN YAAH"/>
    <property type="match status" value="1"/>
</dbReference>
<feature type="transmembrane region" description="Helical" evidence="6">
    <location>
        <begin position="67"/>
        <end position="86"/>
    </location>
</feature>
<dbReference type="GO" id="GO:0016020">
    <property type="term" value="C:membrane"/>
    <property type="evidence" value="ECO:0007669"/>
    <property type="project" value="UniProtKB-SubCell"/>
</dbReference>
<evidence type="ECO:0000256" key="3">
    <source>
        <dbReference type="ARBA" id="ARBA00022692"/>
    </source>
</evidence>
<gene>
    <name evidence="7" type="ORF">PATL70BA_2799</name>
</gene>
<dbReference type="InterPro" id="IPR047623">
    <property type="entry name" value="SatP"/>
</dbReference>
<evidence type="ECO:0000256" key="4">
    <source>
        <dbReference type="ARBA" id="ARBA00022989"/>
    </source>
</evidence>
<evidence type="ECO:0000256" key="5">
    <source>
        <dbReference type="ARBA" id="ARBA00023136"/>
    </source>
</evidence>
<reference evidence="7 8" key="1">
    <citation type="submission" date="2018-09" db="EMBL/GenBank/DDBJ databases">
        <authorList>
            <person name="Postec A."/>
        </authorList>
    </citation>
    <scope>NUCLEOTIDE SEQUENCE [LARGE SCALE GENOMIC DNA]</scope>
    <source>
        <strain evidence="7">70B-A</strain>
    </source>
</reference>
<keyword evidence="5 6" id="KW-0472">Membrane</keyword>
<keyword evidence="4 6" id="KW-1133">Transmembrane helix</keyword>
<sequence>MEEKRMITVADPTPLGLFGLAMVTLVAASQKLGLTDGVSLVIPWAIFLGASAQLYASIQDAKKNNMFGATAFGGYAFFWFSVAMTWMTKAGVFGEALASTADTKQLGIAFVGYLIFTLYMTIGALTTNKVLFLIFFFINFLFIGLSFSTLGILEGPMHQLAAYAEFIISLLSFYGSAALIINGQFGKTVLPMGAPIIAKA</sequence>
<evidence type="ECO:0000256" key="6">
    <source>
        <dbReference type="SAM" id="Phobius"/>
    </source>
</evidence>
<protein>
    <submittedName>
        <fullName evidence="7">Uncharacterized protein</fullName>
    </submittedName>
</protein>
<accession>A0A3P7NZW9</accession>
<proteinExistence type="inferred from homology"/>
<comment type="subcellular location">
    <subcellularLocation>
        <location evidence="1">Membrane</location>
        <topology evidence="1">Multi-pass membrane protein</topology>
    </subcellularLocation>
</comment>
<evidence type="ECO:0000313" key="8">
    <source>
        <dbReference type="Proteomes" id="UP000279029"/>
    </source>
</evidence>
<dbReference type="Pfam" id="PF01184">
    <property type="entry name" value="Gpr1_Fun34_YaaH"/>
    <property type="match status" value="1"/>
</dbReference>
<feature type="transmembrane region" description="Helical" evidence="6">
    <location>
        <begin position="132"/>
        <end position="153"/>
    </location>
</feature>
<dbReference type="AlphaFoldDB" id="A0A3P7NZW9"/>
<evidence type="ECO:0000313" key="7">
    <source>
        <dbReference type="EMBL" id="VDN48704.1"/>
    </source>
</evidence>
<comment type="similarity">
    <text evidence="2">Belongs to the acetate uptake transporter (AceTr) (TC 2.A.96) family.</text>
</comment>
<dbReference type="Proteomes" id="UP000279029">
    <property type="component" value="Chromosome"/>
</dbReference>
<dbReference type="PANTHER" id="PTHR30178:SF3">
    <property type="entry name" value="SUCCINATE-ACETATE_PROTON SYMPORTER SATP"/>
    <property type="match status" value="1"/>
</dbReference>
<dbReference type="NCBIfam" id="NF038013">
    <property type="entry name" value="AceTr_1"/>
    <property type="match status" value="1"/>
</dbReference>